<protein>
    <submittedName>
        <fullName evidence="2">Uncharacterized protein LOC105429894 isoform X1</fullName>
    </submittedName>
</protein>
<evidence type="ECO:0000313" key="1">
    <source>
        <dbReference type="Proteomes" id="UP000504615"/>
    </source>
</evidence>
<dbReference type="OrthoDB" id="7741006at2759"/>
<keyword evidence="1" id="KW-1185">Reference proteome</keyword>
<proteinExistence type="predicted"/>
<gene>
    <name evidence="2" type="primary">LOC105429894</name>
</gene>
<organism evidence="1 2">
    <name type="scientific">Pogonomyrmex barbatus</name>
    <name type="common">red harvester ant</name>
    <dbReference type="NCBI Taxonomy" id="144034"/>
    <lineage>
        <taxon>Eukaryota</taxon>
        <taxon>Metazoa</taxon>
        <taxon>Ecdysozoa</taxon>
        <taxon>Arthropoda</taxon>
        <taxon>Hexapoda</taxon>
        <taxon>Insecta</taxon>
        <taxon>Pterygota</taxon>
        <taxon>Neoptera</taxon>
        <taxon>Endopterygota</taxon>
        <taxon>Hymenoptera</taxon>
        <taxon>Apocrita</taxon>
        <taxon>Aculeata</taxon>
        <taxon>Formicoidea</taxon>
        <taxon>Formicidae</taxon>
        <taxon>Myrmicinae</taxon>
        <taxon>Pogonomyrmex</taxon>
    </lineage>
</organism>
<reference evidence="2" key="1">
    <citation type="submission" date="2025-08" db="UniProtKB">
        <authorList>
            <consortium name="RefSeq"/>
        </authorList>
    </citation>
    <scope>IDENTIFICATION</scope>
</reference>
<dbReference type="GeneID" id="105429894"/>
<name>A0A8N1S7Q6_9HYME</name>
<evidence type="ECO:0000313" key="2">
    <source>
        <dbReference type="RefSeq" id="XP_025074766.1"/>
    </source>
</evidence>
<accession>A0A8N1S7Q6</accession>
<dbReference type="RefSeq" id="XP_025074766.1">
    <property type="nucleotide sequence ID" value="XM_025218981.1"/>
</dbReference>
<dbReference type="AlphaFoldDB" id="A0A8N1S7Q6"/>
<sequence length="485" mass="55394">MWNSRRAARRLENVRSRRAMFYLDGRDAAVAAKYDSSSLNEEENFGWWLGDREIPLSPRSRIRMIRDHRSPDSFASTLSCLDSDDSDSCSFARDVSRHEQESGICEKIELISFGDDLDIDPIEGDAGDRNSLPATISSEINEECINPSASVCYTPERLIRSQEYRILTPSPRRYVCSQARFIPENEGREWRSRRCRKRLNRLIDSKQIGATQLRILLNLPSTNTKTSMPVFDRRQDATNDSNTIGLNDDLLKHRDCSVRNNGKSGYDQLNSTWDDCKDPVTQLSSLEDTSGIQSYDWSLETQSDAQNTPMCLCDELAIASRDHVNLANNRSTTIIEAASILESLRGDPGRATALLEEDRFCDSTSSHDQLTRLALAIETDVEAPAVPDDSNNWIRHLRDRIARLQLANKEIHGDIRGLRINFQCDEKKAINLSSDTTRLLEDVHDLRYFDDLLKLLEGELERISRRNWPFILGHTRSHEEMNLII</sequence>
<dbReference type="Proteomes" id="UP000504615">
    <property type="component" value="Unplaced"/>
</dbReference>